<feature type="compositionally biased region" description="Polar residues" evidence="1">
    <location>
        <begin position="149"/>
        <end position="164"/>
    </location>
</feature>
<feature type="compositionally biased region" description="Basic and acidic residues" evidence="1">
    <location>
        <begin position="221"/>
        <end position="235"/>
    </location>
</feature>
<reference evidence="2 3" key="1">
    <citation type="submission" date="2018-11" db="EMBL/GenBank/DDBJ databases">
        <authorList>
            <consortium name="Pathogen Informatics"/>
        </authorList>
    </citation>
    <scope>NUCLEOTIDE SEQUENCE [LARGE SCALE GENOMIC DNA]</scope>
</reference>
<feature type="compositionally biased region" description="Basic and acidic residues" evidence="1">
    <location>
        <begin position="189"/>
        <end position="203"/>
    </location>
</feature>
<feature type="compositionally biased region" description="Polar residues" evidence="1">
    <location>
        <begin position="282"/>
        <end position="293"/>
    </location>
</feature>
<feature type="compositionally biased region" description="Polar residues" evidence="1">
    <location>
        <begin position="17"/>
        <end position="34"/>
    </location>
</feature>
<sequence length="311" mass="34201">MSSPPWQDSKEPPEAQNDPNQPSTSYPLAGQSSYLDAPADDPSFLVPSTFSGISYEVDDSPRMLDYSYDPHLSLSKYLEDMDSNTELNMPLEALNINAPASVPSNFSYLSGPSSSNKPSQFRSSASPLDVPQFSPPECAATELVPPSAPMSSESQYIPSPSDHSGSLVAEARISTVGQPAARATLQDIQETRYESPKNHDESWIMRAFYSSSEEFNSPDDWETRKSASNEEEVRLETNGSEEGEGDDSLVDKLFEMLERAEESGEEPGERNDNEEQDRTITDEPQQPTPQATPIVSPKAIPTQYQQESSSQ</sequence>
<evidence type="ECO:0000256" key="1">
    <source>
        <dbReference type="SAM" id="MobiDB-lite"/>
    </source>
</evidence>
<evidence type="ECO:0000313" key="3">
    <source>
        <dbReference type="Proteomes" id="UP000271889"/>
    </source>
</evidence>
<feature type="non-terminal residue" evidence="2">
    <location>
        <position position="311"/>
    </location>
</feature>
<organism evidence="2 3">
    <name type="scientific">Cylicostephanus goldi</name>
    <name type="common">Nematode worm</name>
    <dbReference type="NCBI Taxonomy" id="71465"/>
    <lineage>
        <taxon>Eukaryota</taxon>
        <taxon>Metazoa</taxon>
        <taxon>Ecdysozoa</taxon>
        <taxon>Nematoda</taxon>
        <taxon>Chromadorea</taxon>
        <taxon>Rhabditida</taxon>
        <taxon>Rhabditina</taxon>
        <taxon>Rhabditomorpha</taxon>
        <taxon>Strongyloidea</taxon>
        <taxon>Strongylidae</taxon>
        <taxon>Cylicostephanus</taxon>
    </lineage>
</organism>
<dbReference type="AlphaFoldDB" id="A0A3P6RXS8"/>
<feature type="compositionally biased region" description="Polar residues" evidence="1">
    <location>
        <begin position="109"/>
        <end position="126"/>
    </location>
</feature>
<feature type="compositionally biased region" description="Basic and acidic residues" evidence="1">
    <location>
        <begin position="249"/>
        <end position="281"/>
    </location>
</feature>
<feature type="compositionally biased region" description="Polar residues" evidence="1">
    <location>
        <begin position="302"/>
        <end position="311"/>
    </location>
</feature>
<feature type="region of interest" description="Disordered" evidence="1">
    <location>
        <begin position="109"/>
        <end position="311"/>
    </location>
</feature>
<feature type="compositionally biased region" description="Acidic residues" evidence="1">
    <location>
        <begin position="239"/>
        <end position="248"/>
    </location>
</feature>
<name>A0A3P6RXS8_CYLGO</name>
<dbReference type="OrthoDB" id="5818831at2759"/>
<accession>A0A3P6RXS8</accession>
<feature type="region of interest" description="Disordered" evidence="1">
    <location>
        <begin position="1"/>
        <end position="41"/>
    </location>
</feature>
<dbReference type="Proteomes" id="UP000271889">
    <property type="component" value="Unassembled WGS sequence"/>
</dbReference>
<proteinExistence type="predicted"/>
<keyword evidence="3" id="KW-1185">Reference proteome</keyword>
<protein>
    <submittedName>
        <fullName evidence="2">Uncharacterized protein</fullName>
    </submittedName>
</protein>
<gene>
    <name evidence="2" type="ORF">CGOC_LOCUS1413</name>
</gene>
<evidence type="ECO:0000313" key="2">
    <source>
        <dbReference type="EMBL" id="VDK48964.1"/>
    </source>
</evidence>
<dbReference type="EMBL" id="UYRV01002605">
    <property type="protein sequence ID" value="VDK48964.1"/>
    <property type="molecule type" value="Genomic_DNA"/>
</dbReference>